<gene>
    <name evidence="2" type="ORF">OSO01_02650</name>
</gene>
<evidence type="ECO:0000313" key="2">
    <source>
        <dbReference type="EMBL" id="GEN85526.1"/>
    </source>
</evidence>
<dbReference type="Pfam" id="PF13180">
    <property type="entry name" value="PDZ_2"/>
    <property type="match status" value="1"/>
</dbReference>
<dbReference type="Proteomes" id="UP000321558">
    <property type="component" value="Unassembled WGS sequence"/>
</dbReference>
<dbReference type="AlphaFoldDB" id="A0A511ZDK4"/>
<dbReference type="Gene3D" id="2.30.42.10">
    <property type="match status" value="1"/>
</dbReference>
<dbReference type="InterPro" id="IPR001478">
    <property type="entry name" value="PDZ"/>
</dbReference>
<dbReference type="SUPFAM" id="SSF50156">
    <property type="entry name" value="PDZ domain-like"/>
    <property type="match status" value="1"/>
</dbReference>
<feature type="domain" description="PDZ" evidence="1">
    <location>
        <begin position="2"/>
        <end position="59"/>
    </location>
</feature>
<name>A0A511ZDK4_9BACI</name>
<reference evidence="2 3" key="1">
    <citation type="submission" date="2019-07" db="EMBL/GenBank/DDBJ databases">
        <title>Whole genome shotgun sequence of Oceanobacillus sojae NBRC 105379.</title>
        <authorList>
            <person name="Hosoyama A."/>
            <person name="Uohara A."/>
            <person name="Ohji S."/>
            <person name="Ichikawa N."/>
        </authorList>
    </citation>
    <scope>NUCLEOTIDE SEQUENCE [LARGE SCALE GENOMIC DNA]</scope>
    <source>
        <strain evidence="2 3">NBRC 105379</strain>
    </source>
</reference>
<sequence>MKESSTADTAEIKPNDIILEMDGDKITGYEAFELTLNKRAVHSYVHLIILRKNKRISVNCMVDNYPETY</sequence>
<evidence type="ECO:0000313" key="3">
    <source>
        <dbReference type="Proteomes" id="UP000321558"/>
    </source>
</evidence>
<accession>A0A511ZDK4</accession>
<evidence type="ECO:0000259" key="1">
    <source>
        <dbReference type="Pfam" id="PF13180"/>
    </source>
</evidence>
<proteinExistence type="predicted"/>
<keyword evidence="3" id="KW-1185">Reference proteome</keyword>
<protein>
    <recommendedName>
        <fullName evidence="1">PDZ domain-containing protein</fullName>
    </recommendedName>
</protein>
<dbReference type="EMBL" id="BJYM01000001">
    <property type="protein sequence ID" value="GEN85526.1"/>
    <property type="molecule type" value="Genomic_DNA"/>
</dbReference>
<comment type="caution">
    <text evidence="2">The sequence shown here is derived from an EMBL/GenBank/DDBJ whole genome shotgun (WGS) entry which is preliminary data.</text>
</comment>
<organism evidence="2 3">
    <name type="scientific">Oceanobacillus sojae</name>
    <dbReference type="NCBI Taxonomy" id="582851"/>
    <lineage>
        <taxon>Bacteria</taxon>
        <taxon>Bacillati</taxon>
        <taxon>Bacillota</taxon>
        <taxon>Bacilli</taxon>
        <taxon>Bacillales</taxon>
        <taxon>Bacillaceae</taxon>
        <taxon>Oceanobacillus</taxon>
    </lineage>
</organism>
<dbReference type="InterPro" id="IPR036034">
    <property type="entry name" value="PDZ_sf"/>
</dbReference>